<feature type="domain" description="Radical SAM core" evidence="7">
    <location>
        <begin position="209"/>
        <end position="434"/>
    </location>
</feature>
<dbReference type="InterPro" id="IPR007197">
    <property type="entry name" value="rSAM"/>
</dbReference>
<evidence type="ECO:0000313" key="8">
    <source>
        <dbReference type="EMBL" id="PLX15430.1"/>
    </source>
</evidence>
<dbReference type="Proteomes" id="UP000234857">
    <property type="component" value="Unassembled WGS sequence"/>
</dbReference>
<keyword evidence="2" id="KW-0949">S-adenosyl-L-methionine</keyword>
<evidence type="ECO:0000313" key="9">
    <source>
        <dbReference type="Proteomes" id="UP000234857"/>
    </source>
</evidence>
<dbReference type="InterPro" id="IPR051198">
    <property type="entry name" value="BchE-like"/>
</dbReference>
<gene>
    <name evidence="8" type="ORF">C0601_12920</name>
</gene>
<dbReference type="PANTHER" id="PTHR43409:SF16">
    <property type="entry name" value="SLR0320 PROTEIN"/>
    <property type="match status" value="1"/>
</dbReference>
<evidence type="ECO:0000256" key="5">
    <source>
        <dbReference type="ARBA" id="ARBA00023014"/>
    </source>
</evidence>
<dbReference type="InterPro" id="IPR006638">
    <property type="entry name" value="Elp3/MiaA/NifB-like_rSAM"/>
</dbReference>
<dbReference type="GO" id="GO:0046872">
    <property type="term" value="F:metal ion binding"/>
    <property type="evidence" value="ECO:0007669"/>
    <property type="project" value="UniProtKB-KW"/>
</dbReference>
<accession>A0A2N5Z9T8</accession>
<dbReference type="GO" id="GO:0051539">
    <property type="term" value="F:4 iron, 4 sulfur cluster binding"/>
    <property type="evidence" value="ECO:0007669"/>
    <property type="project" value="UniProtKB-KW"/>
</dbReference>
<dbReference type="SUPFAM" id="SSF102114">
    <property type="entry name" value="Radical SAM enzymes"/>
    <property type="match status" value="1"/>
</dbReference>
<evidence type="ECO:0000256" key="3">
    <source>
        <dbReference type="ARBA" id="ARBA00022723"/>
    </source>
</evidence>
<dbReference type="PROSITE" id="PS51332">
    <property type="entry name" value="B12_BINDING"/>
    <property type="match status" value="1"/>
</dbReference>
<dbReference type="SFLD" id="SFLDG01082">
    <property type="entry name" value="B12-binding_domain_containing"/>
    <property type="match status" value="1"/>
</dbReference>
<dbReference type="Gene3D" id="3.40.50.280">
    <property type="entry name" value="Cobalamin-binding domain"/>
    <property type="match status" value="1"/>
</dbReference>
<dbReference type="Pfam" id="PF04055">
    <property type="entry name" value="Radical_SAM"/>
    <property type="match status" value="1"/>
</dbReference>
<dbReference type="InterPro" id="IPR006158">
    <property type="entry name" value="Cobalamin-bd"/>
</dbReference>
<dbReference type="GO" id="GO:0005829">
    <property type="term" value="C:cytosol"/>
    <property type="evidence" value="ECO:0007669"/>
    <property type="project" value="TreeGrafter"/>
</dbReference>
<dbReference type="InterPro" id="IPR034466">
    <property type="entry name" value="Methyltransferase_Class_B"/>
</dbReference>
<keyword evidence="3" id="KW-0479">Metal-binding</keyword>
<name>A0A2N5Z9T8_MUIH1</name>
<dbReference type="GO" id="GO:0003824">
    <property type="term" value="F:catalytic activity"/>
    <property type="evidence" value="ECO:0007669"/>
    <property type="project" value="InterPro"/>
</dbReference>
<dbReference type="InterPro" id="IPR058240">
    <property type="entry name" value="rSAM_sf"/>
</dbReference>
<sequence length="499" mass="57855">MERKMKILLINPPFLPEEGKYSREQRSPAITKSGTFYYPMWLAYATGVLEKDGFECMLLDAPAKNLSIEKTLEKVNDFEPHMIVVDTATPSIFSDVEFAANLKEKFKCYTVLVGTHPSALPEETLNIDNKIDAVCRKEYEYTLRDLARLLRDNLNVSIDQLRSVDGLTFRYGQEIISNNERELPNDLEEIPFVSQVYKKHLDYKDYFYSHSKHPIVVTITGRGCPHRCVYCVYPQVFNGHKLRYRSVKDVVDEMEYIVNNFDVKSIMFEDDTLTVNKKRAIEFSKEIIRRGIKIEWDANSRADVDLETMIWLKKAGARLFCVGVESGDQQVLDRMKKRITVDRIRKFFKDAKKAGIKIHGCFLVGNPGESKESLEKTLSLAKDLNPDTAQFFPIMVYPGTEAYNWARENDYLEENDFANWLTEKGLHNCVVSRPGLSSRELVEFCDRARKEFYLRPYYIGKKLQQGLSDPYEFKRLLKGALTLSKYIFKGTFSKKEEDC</sequence>
<feature type="domain" description="B12-binding" evidence="6">
    <location>
        <begin position="25"/>
        <end position="157"/>
    </location>
</feature>
<dbReference type="Pfam" id="PF02310">
    <property type="entry name" value="B12-binding"/>
    <property type="match status" value="1"/>
</dbReference>
<dbReference type="PROSITE" id="PS51918">
    <property type="entry name" value="RADICAL_SAM"/>
    <property type="match status" value="1"/>
</dbReference>
<comment type="caution">
    <text evidence="8">The sequence shown here is derived from an EMBL/GenBank/DDBJ whole genome shotgun (WGS) entry which is preliminary data.</text>
</comment>
<dbReference type="AlphaFoldDB" id="A0A2N5Z9T8"/>
<evidence type="ECO:0000256" key="4">
    <source>
        <dbReference type="ARBA" id="ARBA00023004"/>
    </source>
</evidence>
<dbReference type="Gene3D" id="3.80.30.20">
    <property type="entry name" value="tm_1862 like domain"/>
    <property type="match status" value="1"/>
</dbReference>
<dbReference type="SFLD" id="SFLDG01123">
    <property type="entry name" value="methyltransferase_(Class_B)"/>
    <property type="match status" value="1"/>
</dbReference>
<dbReference type="CDD" id="cd01335">
    <property type="entry name" value="Radical_SAM"/>
    <property type="match status" value="1"/>
</dbReference>
<dbReference type="EMBL" id="PKTG01000139">
    <property type="protein sequence ID" value="PLX15430.1"/>
    <property type="molecule type" value="Genomic_DNA"/>
</dbReference>
<comment type="cofactor">
    <cofactor evidence="1">
        <name>[4Fe-4S] cluster</name>
        <dbReference type="ChEBI" id="CHEBI:49883"/>
    </cofactor>
</comment>
<organism evidence="8 9">
    <name type="scientific">Muiribacterium halophilum</name>
    <dbReference type="NCBI Taxonomy" id="2053465"/>
    <lineage>
        <taxon>Bacteria</taxon>
        <taxon>Candidatus Muiribacteriota</taxon>
        <taxon>Candidatus Muiribacteriia</taxon>
        <taxon>Candidatus Muiribacteriales</taxon>
        <taxon>Candidatus Muiribacteriaceae</taxon>
        <taxon>Candidatus Muiribacterium</taxon>
    </lineage>
</organism>
<evidence type="ECO:0000259" key="6">
    <source>
        <dbReference type="PROSITE" id="PS51332"/>
    </source>
</evidence>
<dbReference type="SMART" id="SM00729">
    <property type="entry name" value="Elp3"/>
    <property type="match status" value="1"/>
</dbReference>
<evidence type="ECO:0000256" key="2">
    <source>
        <dbReference type="ARBA" id="ARBA00022691"/>
    </source>
</evidence>
<dbReference type="PANTHER" id="PTHR43409">
    <property type="entry name" value="ANAEROBIC MAGNESIUM-PROTOPORPHYRIN IX MONOMETHYL ESTER CYCLASE-RELATED"/>
    <property type="match status" value="1"/>
</dbReference>
<evidence type="ECO:0000256" key="1">
    <source>
        <dbReference type="ARBA" id="ARBA00001966"/>
    </source>
</evidence>
<keyword evidence="5" id="KW-0411">Iron-sulfur</keyword>
<dbReference type="InterPro" id="IPR023404">
    <property type="entry name" value="rSAM_horseshoe"/>
</dbReference>
<dbReference type="SFLD" id="SFLDS00029">
    <property type="entry name" value="Radical_SAM"/>
    <property type="match status" value="1"/>
</dbReference>
<dbReference type="GO" id="GO:0031419">
    <property type="term" value="F:cobalamin binding"/>
    <property type="evidence" value="ECO:0007669"/>
    <property type="project" value="InterPro"/>
</dbReference>
<evidence type="ECO:0000259" key="7">
    <source>
        <dbReference type="PROSITE" id="PS51918"/>
    </source>
</evidence>
<keyword evidence="4" id="KW-0408">Iron</keyword>
<protein>
    <submittedName>
        <fullName evidence="8">B12-binding domain-containing radical SAM protein</fullName>
    </submittedName>
</protein>
<reference evidence="8 9" key="1">
    <citation type="submission" date="2017-11" db="EMBL/GenBank/DDBJ databases">
        <title>Genome-resolved metagenomics identifies genetic mobility, metabolic interactions, and unexpected diversity in perchlorate-reducing communities.</title>
        <authorList>
            <person name="Barnum T.P."/>
            <person name="Figueroa I.A."/>
            <person name="Carlstrom C.I."/>
            <person name="Lucas L.N."/>
            <person name="Engelbrektson A.L."/>
            <person name="Coates J.D."/>
        </authorList>
    </citation>
    <scope>NUCLEOTIDE SEQUENCE [LARGE SCALE GENOMIC DNA]</scope>
    <source>
        <strain evidence="8">BM706</strain>
    </source>
</reference>
<proteinExistence type="predicted"/>